<protein>
    <submittedName>
        <fullName evidence="7">LacI family transcriptional regulator</fullName>
    </submittedName>
</protein>
<evidence type="ECO:0000259" key="5">
    <source>
        <dbReference type="PROSITE" id="PS50932"/>
    </source>
</evidence>
<keyword evidence="3" id="KW-0238">DNA-binding</keyword>
<dbReference type="SMART" id="SM00354">
    <property type="entry name" value="HTH_LACI"/>
    <property type="match status" value="1"/>
</dbReference>
<evidence type="ECO:0000256" key="4">
    <source>
        <dbReference type="ARBA" id="ARBA00023163"/>
    </source>
</evidence>
<evidence type="ECO:0000313" key="7">
    <source>
        <dbReference type="EMBL" id="KAF1304621.1"/>
    </source>
</evidence>
<dbReference type="Gene3D" id="1.10.260.40">
    <property type="entry name" value="lambda repressor-like DNA-binding domains"/>
    <property type="match status" value="1"/>
</dbReference>
<dbReference type="PROSITE" id="PS50943">
    <property type="entry name" value="HTH_CROC1"/>
    <property type="match status" value="1"/>
</dbReference>
<name>A0ABQ6Z0T5_9ENTE</name>
<dbReference type="PANTHER" id="PTHR30146:SF148">
    <property type="entry name" value="HTH-TYPE TRANSCRIPTIONAL REPRESSOR PURR-RELATED"/>
    <property type="match status" value="1"/>
</dbReference>
<comment type="caution">
    <text evidence="7">The sequence shown here is derived from an EMBL/GenBank/DDBJ whole genome shotgun (WGS) entry which is preliminary data.</text>
</comment>
<dbReference type="Gene3D" id="3.40.50.2300">
    <property type="match status" value="2"/>
</dbReference>
<evidence type="ECO:0000256" key="3">
    <source>
        <dbReference type="ARBA" id="ARBA00023125"/>
    </source>
</evidence>
<dbReference type="SUPFAM" id="SSF47413">
    <property type="entry name" value="lambda repressor-like DNA-binding domains"/>
    <property type="match status" value="1"/>
</dbReference>
<evidence type="ECO:0000256" key="2">
    <source>
        <dbReference type="ARBA" id="ARBA00023015"/>
    </source>
</evidence>
<dbReference type="CDD" id="cd06267">
    <property type="entry name" value="PBP1_LacI_sugar_binding-like"/>
    <property type="match status" value="1"/>
</dbReference>
<sequence>MATIQEVAKHAGVSVGSVSRYLNGHKLKDANMQKIEAAIAELNYTENYFAKGLKINRTQSIGLLMNNLQSHFSSSLVANVGDELEKRGYSMLLSAFRNNHSQVKEKLDFLLSRKIDGLIIFEAEQEWEEIQALRTLDLPIISINTPIEFPKVDSIMMNNRESTCQMIQKIMAYGHTNIGIIAAQQTDYIAQERLAGVYDAFSMNNCPLNPAHIYYGNYSKDSGYKGMKNLLQNKELTAIFVCNYNMSLGALQYIYEHDLRIGDDLSFASFDYFDMSDIFQPRLSVIHQPVTELGEVVASRIVEKIQNNNQLAGERLLLKNKILWHDSVRRLK</sequence>
<organism evidence="7 8">
    <name type="scientific">Candidatus Enterococcus willemsii</name>
    <dbReference type="NCBI Taxonomy" id="1857215"/>
    <lineage>
        <taxon>Bacteria</taxon>
        <taxon>Bacillati</taxon>
        <taxon>Bacillota</taxon>
        <taxon>Bacilli</taxon>
        <taxon>Lactobacillales</taxon>
        <taxon>Enterococcaceae</taxon>
        <taxon>Enterococcus</taxon>
    </lineage>
</organism>
<keyword evidence="4" id="KW-0804">Transcription</keyword>
<dbReference type="EMBL" id="MAEL01000031">
    <property type="protein sequence ID" value="KAF1304621.1"/>
    <property type="molecule type" value="Genomic_DNA"/>
</dbReference>
<dbReference type="RefSeq" id="WP_161901649.1">
    <property type="nucleotide sequence ID" value="NZ_MAEL01000031.1"/>
</dbReference>
<dbReference type="InterPro" id="IPR001387">
    <property type="entry name" value="Cro/C1-type_HTH"/>
</dbReference>
<feature type="domain" description="HTH cro/C1-type" evidence="6">
    <location>
        <begin position="3"/>
        <end position="49"/>
    </location>
</feature>
<dbReference type="InterPro" id="IPR001761">
    <property type="entry name" value="Peripla_BP/Lac1_sug-bd_dom"/>
</dbReference>
<dbReference type="PANTHER" id="PTHR30146">
    <property type="entry name" value="LACI-RELATED TRANSCRIPTIONAL REPRESSOR"/>
    <property type="match status" value="1"/>
</dbReference>
<keyword evidence="1" id="KW-0678">Repressor</keyword>
<dbReference type="PROSITE" id="PS00356">
    <property type="entry name" value="HTH_LACI_1"/>
    <property type="match status" value="1"/>
</dbReference>
<dbReference type="InterPro" id="IPR000843">
    <property type="entry name" value="HTH_LacI"/>
</dbReference>
<gene>
    <name evidence="7" type="ORF">BAU17_10490</name>
</gene>
<evidence type="ECO:0000313" key="8">
    <source>
        <dbReference type="Proteomes" id="UP000782705"/>
    </source>
</evidence>
<dbReference type="InterPro" id="IPR028082">
    <property type="entry name" value="Peripla_BP_I"/>
</dbReference>
<reference evidence="7 8" key="1">
    <citation type="submission" date="2016-06" db="EMBL/GenBank/DDBJ databases">
        <title>Four novel species of enterococci isolated from chicken manure.</title>
        <authorList>
            <person name="Van Tyne D."/>
        </authorList>
    </citation>
    <scope>NUCLEOTIDE SEQUENCE [LARGE SCALE GENOMIC DNA]</scope>
    <source>
        <strain evidence="7 8">CU12B</strain>
    </source>
</reference>
<dbReference type="Pfam" id="PF00532">
    <property type="entry name" value="Peripla_BP_1"/>
    <property type="match status" value="1"/>
</dbReference>
<accession>A0ABQ6Z0T5</accession>
<dbReference type="Proteomes" id="UP000782705">
    <property type="component" value="Unassembled WGS sequence"/>
</dbReference>
<dbReference type="SUPFAM" id="SSF53822">
    <property type="entry name" value="Periplasmic binding protein-like I"/>
    <property type="match status" value="1"/>
</dbReference>
<evidence type="ECO:0000259" key="6">
    <source>
        <dbReference type="PROSITE" id="PS50943"/>
    </source>
</evidence>
<dbReference type="Pfam" id="PF00356">
    <property type="entry name" value="LacI"/>
    <property type="match status" value="1"/>
</dbReference>
<dbReference type="PROSITE" id="PS50932">
    <property type="entry name" value="HTH_LACI_2"/>
    <property type="match status" value="1"/>
</dbReference>
<keyword evidence="8" id="KW-1185">Reference proteome</keyword>
<feature type="domain" description="HTH lacI-type" evidence="5">
    <location>
        <begin position="2"/>
        <end position="55"/>
    </location>
</feature>
<dbReference type="InterPro" id="IPR010982">
    <property type="entry name" value="Lambda_DNA-bd_dom_sf"/>
</dbReference>
<proteinExistence type="predicted"/>
<evidence type="ECO:0000256" key="1">
    <source>
        <dbReference type="ARBA" id="ARBA00022491"/>
    </source>
</evidence>
<keyword evidence="2" id="KW-0805">Transcription regulation</keyword>
<dbReference type="CDD" id="cd01392">
    <property type="entry name" value="HTH_LacI"/>
    <property type="match status" value="1"/>
</dbReference>